<dbReference type="PROSITE" id="PS51257">
    <property type="entry name" value="PROKAR_LIPOPROTEIN"/>
    <property type="match status" value="1"/>
</dbReference>
<dbReference type="EMBL" id="CP067089">
    <property type="protein sequence ID" value="QQO10145.1"/>
    <property type="molecule type" value="Genomic_DNA"/>
</dbReference>
<organism evidence="2 3">
    <name type="scientific">Breznakiella homolactica</name>
    <dbReference type="NCBI Taxonomy" id="2798577"/>
    <lineage>
        <taxon>Bacteria</taxon>
        <taxon>Pseudomonadati</taxon>
        <taxon>Spirochaetota</taxon>
        <taxon>Spirochaetia</taxon>
        <taxon>Spirochaetales</taxon>
        <taxon>Breznakiellaceae</taxon>
        <taxon>Breznakiella</taxon>
    </lineage>
</organism>
<dbReference type="RefSeq" id="WP_215627449.1">
    <property type="nucleotide sequence ID" value="NZ_CP067089.2"/>
</dbReference>
<evidence type="ECO:0000313" key="3">
    <source>
        <dbReference type="Proteomes" id="UP000595917"/>
    </source>
</evidence>
<gene>
    <name evidence="2" type="ORF">JFL75_04285</name>
</gene>
<dbReference type="AlphaFoldDB" id="A0A7T8BBK4"/>
<name>A0A7T8BBK4_9SPIR</name>
<accession>A0A7T8BBK4</accession>
<evidence type="ECO:0000313" key="2">
    <source>
        <dbReference type="EMBL" id="QQO10145.1"/>
    </source>
</evidence>
<feature type="signal peptide" evidence="1">
    <location>
        <begin position="1"/>
        <end position="29"/>
    </location>
</feature>
<reference evidence="2" key="1">
    <citation type="submission" date="2021-01" db="EMBL/GenBank/DDBJ databases">
        <title>Description of Breznakiella homolactica.</title>
        <authorList>
            <person name="Song Y."/>
            <person name="Brune A."/>
        </authorList>
    </citation>
    <scope>NUCLEOTIDE SEQUENCE</scope>
    <source>
        <strain evidence="2">RmG30</strain>
    </source>
</reference>
<proteinExistence type="predicted"/>
<dbReference type="Proteomes" id="UP000595917">
    <property type="component" value="Chromosome"/>
</dbReference>
<sequence>MYTARSLFKKLPALLFVLLLAAGLSFFTACDNGTTSEGATLIGSWQANGSYGEEGNKTSFTEVYTITNDTLTYSYEEGSVWDYTFTGSIKNNPDFTNDYGVIIIEYLAPSDPSLKFSGTYWRGLTETSVSMANAANLDNYREPVETATLEEALAKFTIDNIDDFVNWSNIAPLGKID</sequence>
<evidence type="ECO:0008006" key="4">
    <source>
        <dbReference type="Google" id="ProtNLM"/>
    </source>
</evidence>
<evidence type="ECO:0000256" key="1">
    <source>
        <dbReference type="SAM" id="SignalP"/>
    </source>
</evidence>
<keyword evidence="3" id="KW-1185">Reference proteome</keyword>
<protein>
    <recommendedName>
        <fullName evidence="4">Lipocalin-like domain-containing protein</fullName>
    </recommendedName>
</protein>
<dbReference type="KEGG" id="bhc:JFL75_04285"/>
<keyword evidence="1" id="KW-0732">Signal</keyword>
<feature type="chain" id="PRO_5030823918" description="Lipocalin-like domain-containing protein" evidence="1">
    <location>
        <begin position="30"/>
        <end position="177"/>
    </location>
</feature>